<sequence>MSYTVRLSTAAQQDIDTLLDYLVPNAGEAIARAYIARLHAFLRGFDTFPKRGTVRSDHRPGLRVVGFERSVSVAFVVEDDSVIILRIFNRGQDIRFEDQ</sequence>
<reference evidence="2 3" key="1">
    <citation type="journal article" date="2007" name="FEMS Microbiol. Lett.">
        <title>Sequence analysis of the 181-kb accessory plasmid pSmeSM11b, isolated from a dominant Sinorhizobium meliloti strain identified during a long-term field release experiment.</title>
        <authorList>
            <person name="Stiens M."/>
            <person name="Schneiker S."/>
            <person name="Puhler A."/>
            <person name="Schluter A."/>
        </authorList>
    </citation>
    <scope>NUCLEOTIDE SEQUENCE [LARGE SCALE GENOMIC DNA]</scope>
    <source>
        <strain evidence="2 3">SM11</strain>
        <plasmid evidence="3">pSmeSM11b</plasmid>
    </source>
</reference>
<dbReference type="EMBL" id="EF066650">
    <property type="protein sequence ID" value="ABN47057.1"/>
    <property type="molecule type" value="Genomic_DNA"/>
</dbReference>
<evidence type="ECO:0000313" key="3">
    <source>
        <dbReference type="Proteomes" id="UP000009045"/>
    </source>
</evidence>
<keyword evidence="2" id="KW-0614">Plasmid</keyword>
<proteinExistence type="predicted"/>
<dbReference type="InterPro" id="IPR007712">
    <property type="entry name" value="RelE/ParE_toxin"/>
</dbReference>
<reference evidence="3" key="2">
    <citation type="journal article" date="2011" name="J. Biotechnol.">
        <title>The complete genome sequence of the dominant Sinorhizobium meliloti field isolate SM11 extends the S. meliloti pan-genome.</title>
        <authorList>
            <person name="Schneiker-Bekel S."/>
            <person name="Wibberg D."/>
            <person name="Bekel T."/>
            <person name="Blom J."/>
            <person name="Linke B."/>
            <person name="Neuweger H."/>
            <person name="Stiens M."/>
            <person name="Vorholter F.J."/>
            <person name="Weidner S."/>
            <person name="Goesmann A."/>
            <person name="Puhler A."/>
            <person name="Schluter A."/>
        </authorList>
    </citation>
    <scope>NUCLEOTIDE SEQUENCE [LARGE SCALE GENOMIC DNA]</scope>
    <source>
        <strain evidence="3">SM11</strain>
        <plasmid evidence="3">pSmeSM11b</plasmid>
    </source>
</reference>
<dbReference type="Proteomes" id="UP000009045">
    <property type="component" value="Plasmid pSmeSM11b"/>
</dbReference>
<protein>
    <recommendedName>
        <fullName evidence="4">Plasmid stabilization system</fullName>
    </recommendedName>
</protein>
<accession>A4KVF6</accession>
<dbReference type="Pfam" id="PF05016">
    <property type="entry name" value="ParE_toxin"/>
    <property type="match status" value="1"/>
</dbReference>
<gene>
    <name evidence="2" type="primary">orf51</name>
</gene>
<dbReference type="Gene3D" id="3.30.2310.20">
    <property type="entry name" value="RelE-like"/>
    <property type="match status" value="1"/>
</dbReference>
<dbReference type="InterPro" id="IPR035093">
    <property type="entry name" value="RelE/ParE_toxin_dom_sf"/>
</dbReference>
<evidence type="ECO:0008006" key="4">
    <source>
        <dbReference type="Google" id="ProtNLM"/>
    </source>
</evidence>
<organism evidence="2 3">
    <name type="scientific">Sinorhizobium meliloti (strain SM11)</name>
    <dbReference type="NCBI Taxonomy" id="707241"/>
    <lineage>
        <taxon>Bacteria</taxon>
        <taxon>Pseudomonadati</taxon>
        <taxon>Pseudomonadota</taxon>
        <taxon>Alphaproteobacteria</taxon>
        <taxon>Hyphomicrobiales</taxon>
        <taxon>Rhizobiaceae</taxon>
        <taxon>Sinorhizobium/Ensifer group</taxon>
        <taxon>Sinorhizobium</taxon>
    </lineage>
</organism>
<evidence type="ECO:0000256" key="1">
    <source>
        <dbReference type="ARBA" id="ARBA00022649"/>
    </source>
</evidence>
<name>A4KVF6_SINMM</name>
<keyword evidence="1" id="KW-1277">Toxin-antitoxin system</keyword>
<evidence type="ECO:0000313" key="2">
    <source>
        <dbReference type="EMBL" id="ABN47057.1"/>
    </source>
</evidence>
<dbReference type="AlphaFoldDB" id="A4KVF6"/>
<dbReference type="RefSeq" id="WP_012477248.1">
    <property type="nucleotide sequence ID" value="NC_010865.1"/>
</dbReference>
<geneLocation type="plasmid" evidence="2 3">
    <name>pSmeSM11b</name>
</geneLocation>